<dbReference type="AlphaFoldDB" id="A0A9D2CDJ7"/>
<evidence type="ECO:0000313" key="5">
    <source>
        <dbReference type="EMBL" id="HIY73991.1"/>
    </source>
</evidence>
<dbReference type="SUPFAM" id="SSF55874">
    <property type="entry name" value="ATPase domain of HSP90 chaperone/DNA topoisomerase II/histidine kinase"/>
    <property type="match status" value="1"/>
</dbReference>
<dbReference type="Pfam" id="PF14501">
    <property type="entry name" value="HATPase_c_5"/>
    <property type="match status" value="1"/>
</dbReference>
<keyword evidence="3" id="KW-0812">Transmembrane</keyword>
<keyword evidence="3" id="KW-1133">Transmembrane helix</keyword>
<accession>A0A9D2CDJ7</accession>
<dbReference type="GO" id="GO:0042802">
    <property type="term" value="F:identical protein binding"/>
    <property type="evidence" value="ECO:0007669"/>
    <property type="project" value="TreeGrafter"/>
</dbReference>
<dbReference type="PROSITE" id="PS50109">
    <property type="entry name" value="HIS_KIN"/>
    <property type="match status" value="1"/>
</dbReference>
<dbReference type="InterPro" id="IPR032834">
    <property type="entry name" value="NatK-like_C"/>
</dbReference>
<keyword evidence="2" id="KW-0902">Two-component regulatory system</keyword>
<dbReference type="SMART" id="SM00387">
    <property type="entry name" value="HATPase_c"/>
    <property type="match status" value="1"/>
</dbReference>
<name>A0A9D2CDJ7_9FIRM</name>
<keyword evidence="1" id="KW-0808">Transferase</keyword>
<dbReference type="GO" id="GO:0000160">
    <property type="term" value="P:phosphorelay signal transduction system"/>
    <property type="evidence" value="ECO:0007669"/>
    <property type="project" value="UniProtKB-KW"/>
</dbReference>
<feature type="transmembrane region" description="Helical" evidence="3">
    <location>
        <begin position="182"/>
        <end position="201"/>
    </location>
</feature>
<comment type="caution">
    <text evidence="5">The sequence shown here is derived from an EMBL/GenBank/DDBJ whole genome shotgun (WGS) entry which is preliminary data.</text>
</comment>
<dbReference type="InterPro" id="IPR036890">
    <property type="entry name" value="HATPase_C_sf"/>
</dbReference>
<evidence type="ECO:0000256" key="2">
    <source>
        <dbReference type="ARBA" id="ARBA00023012"/>
    </source>
</evidence>
<dbReference type="InterPro" id="IPR005467">
    <property type="entry name" value="His_kinase_dom"/>
</dbReference>
<feature type="transmembrane region" description="Helical" evidence="3">
    <location>
        <begin position="6"/>
        <end position="28"/>
    </location>
</feature>
<evidence type="ECO:0000259" key="4">
    <source>
        <dbReference type="PROSITE" id="PS50109"/>
    </source>
</evidence>
<feature type="transmembrane region" description="Helical" evidence="3">
    <location>
        <begin position="62"/>
        <end position="80"/>
    </location>
</feature>
<dbReference type="PANTHER" id="PTHR40448:SF1">
    <property type="entry name" value="TWO-COMPONENT SENSOR HISTIDINE KINASE"/>
    <property type="match status" value="1"/>
</dbReference>
<dbReference type="CDD" id="cd16935">
    <property type="entry name" value="HATPase_AgrC-ComD-like"/>
    <property type="match status" value="1"/>
</dbReference>
<evidence type="ECO:0000313" key="6">
    <source>
        <dbReference type="Proteomes" id="UP000886824"/>
    </source>
</evidence>
<keyword evidence="1" id="KW-0418">Kinase</keyword>
<dbReference type="InterPro" id="IPR003594">
    <property type="entry name" value="HATPase_dom"/>
</dbReference>
<sequence>MPDVLAGIACFCAAAVQCNAVYRLFGVYFDRQSVGRKKELAFFSLSFVICVAKLLLDLPPLVKGVLTIGMFPALSFLYPAKVPERLARALGIVALMFLCEGLVAGLMSLLPVSAHTSWVTGSLLSQLVLLMLSLVLKRLHTLRTKAQISRLYWLAILCLPTGSLLIYLLVISDYYNPAGSGIFLPVSSILLLLNLLTFYVLDRLEEYSSAYYERELLEQQNRAYRAQFDLMQQSEHQVRALRHDMKNHLTMLQAFAARGETDTLTQYLSTCSEQLVQPGYVHTGNPEIDGILNYKLEHAHQLGAKLELDISLPERLTASPFDLNVILGNLLDNAVEGLARSGEKRLFLSLRFDRGMLFLRLTNTYDGVALKTGELEGGVYRSRKDESGHGLGLSIVRRTVEKYHGQLRLEDTGTLFTAEAVLYLDS</sequence>
<feature type="transmembrane region" description="Helical" evidence="3">
    <location>
        <begin position="151"/>
        <end position="170"/>
    </location>
</feature>
<dbReference type="PANTHER" id="PTHR40448">
    <property type="entry name" value="TWO-COMPONENT SENSOR HISTIDINE KINASE"/>
    <property type="match status" value="1"/>
</dbReference>
<feature type="transmembrane region" description="Helical" evidence="3">
    <location>
        <begin position="92"/>
        <end position="112"/>
    </location>
</feature>
<reference evidence="5" key="2">
    <citation type="submission" date="2021-04" db="EMBL/GenBank/DDBJ databases">
        <authorList>
            <person name="Gilroy R."/>
        </authorList>
    </citation>
    <scope>NUCLEOTIDE SEQUENCE</scope>
    <source>
        <strain evidence="5">CHK33-7979</strain>
    </source>
</reference>
<proteinExistence type="predicted"/>
<evidence type="ECO:0000256" key="3">
    <source>
        <dbReference type="SAM" id="Phobius"/>
    </source>
</evidence>
<gene>
    <name evidence="5" type="ORF">H9826_08485</name>
</gene>
<keyword evidence="3" id="KW-0472">Membrane</keyword>
<organism evidence="5 6">
    <name type="scientific">Candidatus Intestinimonas merdavium</name>
    <dbReference type="NCBI Taxonomy" id="2838622"/>
    <lineage>
        <taxon>Bacteria</taxon>
        <taxon>Bacillati</taxon>
        <taxon>Bacillota</taxon>
        <taxon>Clostridia</taxon>
        <taxon>Eubacteriales</taxon>
        <taxon>Intestinimonas</taxon>
    </lineage>
</organism>
<evidence type="ECO:0000256" key="1">
    <source>
        <dbReference type="ARBA" id="ARBA00022777"/>
    </source>
</evidence>
<protein>
    <submittedName>
        <fullName evidence="5">GHKL domain-containing protein</fullName>
    </submittedName>
</protein>
<dbReference type="Gene3D" id="3.30.565.10">
    <property type="entry name" value="Histidine kinase-like ATPase, C-terminal domain"/>
    <property type="match status" value="1"/>
</dbReference>
<feature type="transmembrane region" description="Helical" evidence="3">
    <location>
        <begin position="40"/>
        <end position="56"/>
    </location>
</feature>
<feature type="transmembrane region" description="Helical" evidence="3">
    <location>
        <begin position="118"/>
        <end position="139"/>
    </location>
</feature>
<reference evidence="5" key="1">
    <citation type="journal article" date="2021" name="PeerJ">
        <title>Extensive microbial diversity within the chicken gut microbiome revealed by metagenomics and culture.</title>
        <authorList>
            <person name="Gilroy R."/>
            <person name="Ravi A."/>
            <person name="Getino M."/>
            <person name="Pursley I."/>
            <person name="Horton D.L."/>
            <person name="Alikhan N.F."/>
            <person name="Baker D."/>
            <person name="Gharbi K."/>
            <person name="Hall N."/>
            <person name="Watson M."/>
            <person name="Adriaenssens E.M."/>
            <person name="Foster-Nyarko E."/>
            <person name="Jarju S."/>
            <person name="Secka A."/>
            <person name="Antonio M."/>
            <person name="Oren A."/>
            <person name="Chaudhuri R.R."/>
            <person name="La Ragione R."/>
            <person name="Hildebrand F."/>
            <person name="Pallen M.J."/>
        </authorList>
    </citation>
    <scope>NUCLEOTIDE SEQUENCE</scope>
    <source>
        <strain evidence="5">CHK33-7979</strain>
    </source>
</reference>
<dbReference type="Proteomes" id="UP000886824">
    <property type="component" value="Unassembled WGS sequence"/>
</dbReference>
<dbReference type="EMBL" id="DXCX01000087">
    <property type="protein sequence ID" value="HIY73991.1"/>
    <property type="molecule type" value="Genomic_DNA"/>
</dbReference>
<dbReference type="GO" id="GO:0016301">
    <property type="term" value="F:kinase activity"/>
    <property type="evidence" value="ECO:0007669"/>
    <property type="project" value="UniProtKB-KW"/>
</dbReference>
<feature type="domain" description="Histidine kinase" evidence="4">
    <location>
        <begin position="240"/>
        <end position="411"/>
    </location>
</feature>